<dbReference type="Proteomes" id="UP000194161">
    <property type="component" value="Chromosome"/>
</dbReference>
<dbReference type="OrthoDB" id="9798965at2"/>
<dbReference type="Pfam" id="PF00381">
    <property type="entry name" value="PTS-HPr"/>
    <property type="match status" value="1"/>
</dbReference>
<keyword evidence="3" id="KW-0963">Cytoplasm</keyword>
<accession>A0A1W6ZCQ2</accession>
<evidence type="ECO:0000313" key="6">
    <source>
        <dbReference type="EMBL" id="ARP94634.1"/>
    </source>
</evidence>
<proteinExistence type="inferred from homology"/>
<reference evidence="6 7" key="1">
    <citation type="submission" date="2017-05" db="EMBL/GenBank/DDBJ databases">
        <title>Complete and WGS of Bordetella genogroups.</title>
        <authorList>
            <person name="Spilker T."/>
            <person name="LiPuma J."/>
        </authorList>
    </citation>
    <scope>NUCLEOTIDE SEQUENCE [LARGE SCALE GENOMIC DNA]</scope>
    <source>
        <strain evidence="6 7">AU7206</strain>
    </source>
</reference>
<dbReference type="InterPro" id="IPR050399">
    <property type="entry name" value="HPr"/>
</dbReference>
<keyword evidence="7" id="KW-1185">Reference proteome</keyword>
<dbReference type="STRING" id="463040.CAL15_09680"/>
<dbReference type="PANTHER" id="PTHR33705:SF2">
    <property type="entry name" value="PHOSPHOCARRIER PROTEIN NPR"/>
    <property type="match status" value="1"/>
</dbReference>
<dbReference type="InterPro" id="IPR001020">
    <property type="entry name" value="PTS_HPr_His_P_site"/>
</dbReference>
<keyword evidence="4" id="KW-0598">Phosphotransferase system</keyword>
<evidence type="ECO:0000256" key="4">
    <source>
        <dbReference type="ARBA" id="ARBA00022683"/>
    </source>
</evidence>
<dbReference type="PROSITE" id="PS51350">
    <property type="entry name" value="PTS_HPR_DOM"/>
    <property type="match status" value="1"/>
</dbReference>
<dbReference type="InterPro" id="IPR035895">
    <property type="entry name" value="HPr-like_sf"/>
</dbReference>
<dbReference type="NCBIfam" id="TIGR01003">
    <property type="entry name" value="PTS_HPr_family"/>
    <property type="match status" value="1"/>
</dbReference>
<dbReference type="CDD" id="cd00367">
    <property type="entry name" value="PTS-HPr_like"/>
    <property type="match status" value="1"/>
</dbReference>
<feature type="domain" description="HPr" evidence="5">
    <location>
        <begin position="1"/>
        <end position="88"/>
    </location>
</feature>
<comment type="similarity">
    <text evidence="2">Belongs to the HPr family.</text>
</comment>
<evidence type="ECO:0000256" key="2">
    <source>
        <dbReference type="ARBA" id="ARBA00010736"/>
    </source>
</evidence>
<sequence length="89" mass="9455">MPSSDIVISNKLGLHARAAAKLTQLASRFSSEIYISRGAKRVNAKSIMGVMMLAAGMGVTVRLDASGSDAEQALAEIQTLFDSKFGEHE</sequence>
<organism evidence="6 7">
    <name type="scientific">Bordetella genomosp. 13</name>
    <dbReference type="NCBI Taxonomy" id="463040"/>
    <lineage>
        <taxon>Bacteria</taxon>
        <taxon>Pseudomonadati</taxon>
        <taxon>Pseudomonadota</taxon>
        <taxon>Betaproteobacteria</taxon>
        <taxon>Burkholderiales</taxon>
        <taxon>Alcaligenaceae</taxon>
        <taxon>Bordetella</taxon>
    </lineage>
</organism>
<dbReference type="SUPFAM" id="SSF55594">
    <property type="entry name" value="HPr-like"/>
    <property type="match status" value="1"/>
</dbReference>
<protein>
    <submittedName>
        <fullName evidence="6">Phosphocarrier protein HPr</fullName>
    </submittedName>
</protein>
<dbReference type="EMBL" id="CP021111">
    <property type="protein sequence ID" value="ARP94634.1"/>
    <property type="molecule type" value="Genomic_DNA"/>
</dbReference>
<dbReference type="PROSITE" id="PS00589">
    <property type="entry name" value="PTS_HPR_SER"/>
    <property type="match status" value="1"/>
</dbReference>
<gene>
    <name evidence="6" type="ORF">CAL15_09680</name>
</gene>
<dbReference type="Gene3D" id="3.30.1340.10">
    <property type="entry name" value="HPr-like"/>
    <property type="match status" value="1"/>
</dbReference>
<evidence type="ECO:0000313" key="7">
    <source>
        <dbReference type="Proteomes" id="UP000194161"/>
    </source>
</evidence>
<dbReference type="PANTHER" id="PTHR33705">
    <property type="entry name" value="PHOSPHOCARRIER PROTEIN HPR"/>
    <property type="match status" value="1"/>
</dbReference>
<dbReference type="InterPro" id="IPR002114">
    <property type="entry name" value="PTS_HPr_Ser_P_site"/>
</dbReference>
<evidence type="ECO:0000256" key="1">
    <source>
        <dbReference type="ARBA" id="ARBA00004496"/>
    </source>
</evidence>
<dbReference type="GO" id="GO:0009401">
    <property type="term" value="P:phosphoenolpyruvate-dependent sugar phosphotransferase system"/>
    <property type="evidence" value="ECO:0007669"/>
    <property type="project" value="UniProtKB-KW"/>
</dbReference>
<dbReference type="GO" id="GO:0005737">
    <property type="term" value="C:cytoplasm"/>
    <property type="evidence" value="ECO:0007669"/>
    <property type="project" value="UniProtKB-SubCell"/>
</dbReference>
<evidence type="ECO:0000256" key="3">
    <source>
        <dbReference type="ARBA" id="ARBA00022490"/>
    </source>
</evidence>
<evidence type="ECO:0000259" key="5">
    <source>
        <dbReference type="PROSITE" id="PS51350"/>
    </source>
</evidence>
<dbReference type="RefSeq" id="WP_086078400.1">
    <property type="nucleotide sequence ID" value="NZ_CP021111.1"/>
</dbReference>
<name>A0A1W6ZCQ2_9BORD</name>
<dbReference type="PRINTS" id="PR00107">
    <property type="entry name" value="PHOSPHOCPHPR"/>
</dbReference>
<dbReference type="AlphaFoldDB" id="A0A1W6ZCQ2"/>
<dbReference type="PROSITE" id="PS00369">
    <property type="entry name" value="PTS_HPR_HIS"/>
    <property type="match status" value="1"/>
</dbReference>
<dbReference type="InterPro" id="IPR000032">
    <property type="entry name" value="HPr-like"/>
</dbReference>
<dbReference type="KEGG" id="bgm:CAL15_09680"/>
<comment type="subcellular location">
    <subcellularLocation>
        <location evidence="1">Cytoplasm</location>
    </subcellularLocation>
</comment>